<feature type="domain" description="Vps16 C-terminal" evidence="3">
    <location>
        <begin position="781"/>
        <end position="872"/>
    </location>
</feature>
<dbReference type="EMBL" id="JAHBMH010000044">
    <property type="protein sequence ID" value="KAK1936172.1"/>
    <property type="molecule type" value="Genomic_DNA"/>
</dbReference>
<dbReference type="GO" id="GO:0030897">
    <property type="term" value="C:HOPS complex"/>
    <property type="evidence" value="ECO:0007669"/>
    <property type="project" value="TreeGrafter"/>
</dbReference>
<reference evidence="5" key="2">
    <citation type="submission" date="2021-05" db="EMBL/GenBank/DDBJ databases">
        <authorList>
            <person name="Pain A."/>
        </authorList>
    </citation>
    <scope>NUCLEOTIDE SEQUENCE</scope>
    <source>
        <strain evidence="5">1802A</strain>
    </source>
</reference>
<evidence type="ECO:0000259" key="3">
    <source>
        <dbReference type="Pfam" id="PF04840"/>
    </source>
</evidence>
<keyword evidence="6" id="KW-1185">Reference proteome</keyword>
<feature type="domain" description="Vps16 C-terminal" evidence="3">
    <location>
        <begin position="595"/>
        <end position="724"/>
    </location>
</feature>
<accession>A0AAD9LHX2</accession>
<evidence type="ECO:0000256" key="1">
    <source>
        <dbReference type="ARBA" id="ARBA00009250"/>
    </source>
</evidence>
<sequence length="949" mass="105176">MKQWSPVKNWHSVGQLKLLRKVWTVSNVQWQSFPGDVRAVAPLGSLVAIVSSKLDTETAAAGNVKCKLRICTGGASTVVTSVSWLVRLESLLALQWSDTMLLAAIFYNTCVRVFSAHGELMHHYYLFFSEENPKEMPIDLSVVTLCTWGGGVIYVSKETSRFYVQRGFEKADCTHFYIGDYALRITSIGVVPNEVWRDCVVILTTVDGASYISMSDLMKCQDEDTFQRHMENIELGGVEPYNDVIVCSHPAPGDAFTYFALCNVEKGTVASCKYENNAVALLWQDTFQSFRMVHVVGDGVLALERDTGITFTSGRAQSTHVGINPICINTEIGGGIRIFTAKSVEFYKIVCKNTERVFAQETCDPAAVLVKTYEMFNDGDVKASETVRMIRDDVMEAVDTCIQAAEASWETDTATMLLNTALFGRSMSSIYSGPGSCITNTDAVVNITQDDMRNGGNVTLPLNREPSAGDTQELDPYLARMGTTQGRAEAFTCDRYCRAIAMVRVANCIREPPCDIRTNTSQLIALGPRALVVILAAIKCHLMAIRIADFLGVDKRDILLHWVRTRIKLGGYITDGELVEVITKSLEGYAGVVLPYSDIAEVAIMEKRKTLALALLEKERSLVKRFRVLCKWQELTKAAAIAADACNPLYAAYVILEAQNETNIETIIDIANTNAFVRDLFIKQCLIAGDTKVLQIFYERTNDIMSAGVNSVQQALEFIDKTASEAVEHTTVSSMHQLISRLSLKQDTQSEDCMTWLKFSSGFFGSIVTSKGTYKPAVVESATLWKEGISQQIELINAQTALENSANLKEVGLVGKSLMHTIFILYRYDMAKQAETLATKFKVPFNQLWRCRLAASYEVHNINDLLQMAMDKEAHAQQSQFKNGKGPVDIVIDALLSLGATSAVESVVATLKPPHQQQWRNKLNKQSQPSDNSDGAFSLLSKISQHLWQ</sequence>
<comment type="similarity">
    <text evidence="1">Belongs to the VPS16 family.</text>
</comment>
<dbReference type="AlphaFoldDB" id="A0AAD9LHX2"/>
<dbReference type="InterPro" id="IPR006925">
    <property type="entry name" value="Vps16_C"/>
</dbReference>
<protein>
    <submittedName>
        <fullName evidence="5">Uncharacterized protein</fullName>
    </submittedName>
</protein>
<reference evidence="5" key="1">
    <citation type="journal article" date="2014" name="Nucleic Acids Res.">
        <title>The evolutionary dynamics of variant antigen genes in Babesia reveal a history of genomic innovation underlying host-parasite interaction.</title>
        <authorList>
            <person name="Jackson A.P."/>
            <person name="Otto T.D."/>
            <person name="Darby A."/>
            <person name="Ramaprasad A."/>
            <person name="Xia D."/>
            <person name="Echaide I.E."/>
            <person name="Farber M."/>
            <person name="Gahlot S."/>
            <person name="Gamble J."/>
            <person name="Gupta D."/>
            <person name="Gupta Y."/>
            <person name="Jackson L."/>
            <person name="Malandrin L."/>
            <person name="Malas T.B."/>
            <person name="Moussa E."/>
            <person name="Nair M."/>
            <person name="Reid A.J."/>
            <person name="Sanders M."/>
            <person name="Sharma J."/>
            <person name="Tracey A."/>
            <person name="Quail M.A."/>
            <person name="Weir W."/>
            <person name="Wastling J.M."/>
            <person name="Hall N."/>
            <person name="Willadsen P."/>
            <person name="Lingelbach K."/>
            <person name="Shiels B."/>
            <person name="Tait A."/>
            <person name="Berriman M."/>
            <person name="Allred D.R."/>
            <person name="Pain A."/>
        </authorList>
    </citation>
    <scope>NUCLEOTIDE SEQUENCE</scope>
    <source>
        <strain evidence="5">1802A</strain>
    </source>
</reference>
<dbReference type="GO" id="GO:0005765">
    <property type="term" value="C:lysosomal membrane"/>
    <property type="evidence" value="ECO:0007669"/>
    <property type="project" value="TreeGrafter"/>
</dbReference>
<evidence type="ECO:0000259" key="4">
    <source>
        <dbReference type="Pfam" id="PF04841"/>
    </source>
</evidence>
<feature type="region of interest" description="Disordered" evidence="2">
    <location>
        <begin position="915"/>
        <end position="935"/>
    </location>
</feature>
<comment type="caution">
    <text evidence="5">The sequence shown here is derived from an EMBL/GenBank/DDBJ whole genome shotgun (WGS) entry which is preliminary data.</text>
</comment>
<dbReference type="GO" id="GO:0005768">
    <property type="term" value="C:endosome"/>
    <property type="evidence" value="ECO:0007669"/>
    <property type="project" value="TreeGrafter"/>
</dbReference>
<evidence type="ECO:0000313" key="6">
    <source>
        <dbReference type="Proteomes" id="UP001195914"/>
    </source>
</evidence>
<proteinExistence type="inferred from homology"/>
<dbReference type="InterPro" id="IPR038132">
    <property type="entry name" value="Vps16_C_sf"/>
</dbReference>
<dbReference type="GO" id="GO:0042144">
    <property type="term" value="P:vacuole fusion, non-autophagic"/>
    <property type="evidence" value="ECO:0007669"/>
    <property type="project" value="TreeGrafter"/>
</dbReference>
<dbReference type="PANTHER" id="PTHR12811">
    <property type="entry name" value="VACUOLAR PROTEIN SORTING VPS16"/>
    <property type="match status" value="1"/>
</dbReference>
<dbReference type="PANTHER" id="PTHR12811:SF0">
    <property type="entry name" value="VACUOLAR PROTEIN SORTING-ASSOCIATED PROTEIN 16 HOMOLOG"/>
    <property type="match status" value="1"/>
</dbReference>
<dbReference type="InterPro" id="IPR016534">
    <property type="entry name" value="VPS16"/>
</dbReference>
<name>A0AAD9LHX2_BABDI</name>
<dbReference type="GO" id="GO:0003779">
    <property type="term" value="F:actin binding"/>
    <property type="evidence" value="ECO:0007669"/>
    <property type="project" value="TreeGrafter"/>
</dbReference>
<dbReference type="InterPro" id="IPR006926">
    <property type="entry name" value="Vps16_N"/>
</dbReference>
<dbReference type="Gene3D" id="1.10.150.780">
    <property type="entry name" value="Vps16, C-terminal region"/>
    <property type="match status" value="1"/>
</dbReference>
<feature type="domain" description="Vps16 N-terminal" evidence="4">
    <location>
        <begin position="328"/>
        <end position="427"/>
    </location>
</feature>
<dbReference type="GO" id="GO:0016197">
    <property type="term" value="P:endosomal transport"/>
    <property type="evidence" value="ECO:0007669"/>
    <property type="project" value="TreeGrafter"/>
</dbReference>
<organism evidence="5 6">
    <name type="scientific">Babesia divergens</name>
    <dbReference type="NCBI Taxonomy" id="32595"/>
    <lineage>
        <taxon>Eukaryota</taxon>
        <taxon>Sar</taxon>
        <taxon>Alveolata</taxon>
        <taxon>Apicomplexa</taxon>
        <taxon>Aconoidasida</taxon>
        <taxon>Piroplasmida</taxon>
        <taxon>Babesiidae</taxon>
        <taxon>Babesia</taxon>
    </lineage>
</organism>
<gene>
    <name evidence="5" type="ORF">X943_001842</name>
</gene>
<dbReference type="Pfam" id="PF04841">
    <property type="entry name" value="Vps16_N"/>
    <property type="match status" value="1"/>
</dbReference>
<evidence type="ECO:0000256" key="2">
    <source>
        <dbReference type="SAM" id="MobiDB-lite"/>
    </source>
</evidence>
<dbReference type="GO" id="GO:0006886">
    <property type="term" value="P:intracellular protein transport"/>
    <property type="evidence" value="ECO:0007669"/>
    <property type="project" value="InterPro"/>
</dbReference>
<evidence type="ECO:0000313" key="5">
    <source>
        <dbReference type="EMBL" id="KAK1936172.1"/>
    </source>
</evidence>
<dbReference type="Proteomes" id="UP001195914">
    <property type="component" value="Unassembled WGS sequence"/>
</dbReference>
<dbReference type="Pfam" id="PF04840">
    <property type="entry name" value="Vps16_C"/>
    <property type="match status" value="2"/>
</dbReference>